<dbReference type="Pfam" id="PF00155">
    <property type="entry name" value="Aminotran_1_2"/>
    <property type="match status" value="1"/>
</dbReference>
<dbReference type="EC" id="2.6.1.2" evidence="7"/>
<dbReference type="FunFam" id="3.40.640.10:FF:000019">
    <property type="entry name" value="Pyridoxal phosphate-dependent aminotransferase"/>
    <property type="match status" value="1"/>
</dbReference>
<dbReference type="CDD" id="cd00609">
    <property type="entry name" value="AAT_like"/>
    <property type="match status" value="1"/>
</dbReference>
<accession>A0A1F6VGQ1</accession>
<keyword evidence="4 13" id="KW-0032">Aminotransferase</keyword>
<comment type="catalytic activity">
    <reaction evidence="8">
        <text>L-alanine + 2-oxoglutarate = pyruvate + L-glutamate</text>
        <dbReference type="Rhea" id="RHEA:19453"/>
        <dbReference type="ChEBI" id="CHEBI:15361"/>
        <dbReference type="ChEBI" id="CHEBI:16810"/>
        <dbReference type="ChEBI" id="CHEBI:29985"/>
        <dbReference type="ChEBI" id="CHEBI:57972"/>
        <dbReference type="EC" id="2.6.1.2"/>
    </reaction>
    <physiologicalReaction direction="right-to-left" evidence="8">
        <dbReference type="Rhea" id="RHEA:19455"/>
    </physiologicalReaction>
</comment>
<evidence type="ECO:0000256" key="4">
    <source>
        <dbReference type="ARBA" id="ARBA00022576"/>
    </source>
</evidence>
<feature type="domain" description="Aminotransferase class I/classII large" evidence="12">
    <location>
        <begin position="36"/>
        <end position="395"/>
    </location>
</feature>
<comment type="function">
    <text evidence="9">Involved in the biosynthesis of alanine. Catalyzes the transamination of pyruvate by glutamate, leading to the formation of L-alanine and 2-oxoglutarate. Is also able to catalyze the reverse reaction.</text>
</comment>
<comment type="subunit">
    <text evidence="3">Homodimer.</text>
</comment>
<protein>
    <recommendedName>
        <fullName evidence="11">Glutamate-pyruvate aminotransferase AlaA</fullName>
        <ecNumber evidence="7">2.6.1.2</ecNumber>
    </recommendedName>
</protein>
<dbReference type="SUPFAM" id="SSF53383">
    <property type="entry name" value="PLP-dependent transferases"/>
    <property type="match status" value="1"/>
</dbReference>
<evidence type="ECO:0000259" key="12">
    <source>
        <dbReference type="Pfam" id="PF00155"/>
    </source>
</evidence>
<dbReference type="InterPro" id="IPR051926">
    <property type="entry name" value="Ala_Aminotransferase"/>
</dbReference>
<evidence type="ECO:0000256" key="11">
    <source>
        <dbReference type="ARBA" id="ARBA00070476"/>
    </source>
</evidence>
<dbReference type="AlphaFoldDB" id="A0A1F6VGQ1"/>
<organism evidence="13 14">
    <name type="scientific">Candidatus Muproteobacteria bacterium RBG_16_60_9</name>
    <dbReference type="NCBI Taxonomy" id="1817755"/>
    <lineage>
        <taxon>Bacteria</taxon>
        <taxon>Pseudomonadati</taxon>
        <taxon>Pseudomonadota</taxon>
        <taxon>Candidatus Muproteobacteria</taxon>
    </lineage>
</organism>
<comment type="pathway">
    <text evidence="10">Amino-acid biosynthesis; L-alanine biosynthesis.</text>
</comment>
<dbReference type="InterPro" id="IPR004839">
    <property type="entry name" value="Aminotransferase_I/II_large"/>
</dbReference>
<evidence type="ECO:0000256" key="1">
    <source>
        <dbReference type="ARBA" id="ARBA00001933"/>
    </source>
</evidence>
<evidence type="ECO:0000256" key="10">
    <source>
        <dbReference type="ARBA" id="ARBA00060661"/>
    </source>
</evidence>
<dbReference type="InterPro" id="IPR015422">
    <property type="entry name" value="PyrdxlP-dep_Trfase_small"/>
</dbReference>
<name>A0A1F6VGQ1_9PROT</name>
<evidence type="ECO:0000256" key="5">
    <source>
        <dbReference type="ARBA" id="ARBA00022679"/>
    </source>
</evidence>
<evidence type="ECO:0000256" key="8">
    <source>
        <dbReference type="ARBA" id="ARBA00051882"/>
    </source>
</evidence>
<comment type="caution">
    <text evidence="13">The sequence shown here is derived from an EMBL/GenBank/DDBJ whole genome shotgun (WGS) entry which is preliminary data.</text>
</comment>
<comment type="similarity">
    <text evidence="2">Belongs to the class-I pyridoxal-phosphate-dependent aminotransferase family.</text>
</comment>
<dbReference type="PANTHER" id="PTHR43488">
    <property type="entry name" value="GLUTAMATE-PYRUVATE AMINOTRANSFERASE ALAA"/>
    <property type="match status" value="1"/>
</dbReference>
<dbReference type="InterPro" id="IPR015421">
    <property type="entry name" value="PyrdxlP-dep_Trfase_major"/>
</dbReference>
<dbReference type="PANTHER" id="PTHR43488:SF2">
    <property type="entry name" value="GLUTAMATE-PYRUVATE AMINOTRANSFERASE ALAA"/>
    <property type="match status" value="1"/>
</dbReference>
<keyword evidence="5 13" id="KW-0808">Transferase</keyword>
<evidence type="ECO:0000256" key="7">
    <source>
        <dbReference type="ARBA" id="ARBA00026106"/>
    </source>
</evidence>
<evidence type="ECO:0000313" key="13">
    <source>
        <dbReference type="EMBL" id="OGI68772.1"/>
    </source>
</evidence>
<proteinExistence type="inferred from homology"/>
<sequence length="404" mass="45164">MRQFKKSSKLDDVCYEIRGAAMAESARLEEEGHRIVKLNIGNPAPFGFEAPEEILVDVIHNLPTAQGYCDSKGLYSARKAVMQYCQQLDIQNVTVDDVYIGNGVSELIVMSMQGLINNGDEILVPAPDYPLWTAAITLAGGKAVHYLCDEQSGWTPDIADMRRKLTSRTRGIVIINPNNPTGAVYPRALLEDVVKLAQERDLILLADEIYDKILYDDAKHVAIASLAPDLLALTFNGLSKTYRVAGFRTGWMVVSGAKHRATEFIQGLDILSTMRLCANVPAQHAIQGALGGKQSIDAFLRPGGRLYEQRNLAYEMLNTIDGVSCVKPKAALYFFPKLDKRKFNITNDEQFALDLLRREKILVVHGTGFNWPEPDHFRMVFLPRDEELKDAITRIGNFLSTYRQ</sequence>
<evidence type="ECO:0000256" key="3">
    <source>
        <dbReference type="ARBA" id="ARBA00011738"/>
    </source>
</evidence>
<dbReference type="InterPro" id="IPR015424">
    <property type="entry name" value="PyrdxlP-dep_Trfase"/>
</dbReference>
<gene>
    <name evidence="13" type="ORF">A2W18_14420</name>
</gene>
<evidence type="ECO:0000313" key="14">
    <source>
        <dbReference type="Proteomes" id="UP000179076"/>
    </source>
</evidence>
<dbReference type="Gene3D" id="3.90.1150.10">
    <property type="entry name" value="Aspartate Aminotransferase, domain 1"/>
    <property type="match status" value="1"/>
</dbReference>
<comment type="cofactor">
    <cofactor evidence="1">
        <name>pyridoxal 5'-phosphate</name>
        <dbReference type="ChEBI" id="CHEBI:597326"/>
    </cofactor>
</comment>
<dbReference type="Gene3D" id="3.40.640.10">
    <property type="entry name" value="Type I PLP-dependent aspartate aminotransferase-like (Major domain)"/>
    <property type="match status" value="1"/>
</dbReference>
<dbReference type="Proteomes" id="UP000179076">
    <property type="component" value="Unassembled WGS sequence"/>
</dbReference>
<reference evidence="13 14" key="1">
    <citation type="journal article" date="2016" name="Nat. Commun.">
        <title>Thousands of microbial genomes shed light on interconnected biogeochemical processes in an aquifer system.</title>
        <authorList>
            <person name="Anantharaman K."/>
            <person name="Brown C.T."/>
            <person name="Hug L.A."/>
            <person name="Sharon I."/>
            <person name="Castelle C.J."/>
            <person name="Probst A.J."/>
            <person name="Thomas B.C."/>
            <person name="Singh A."/>
            <person name="Wilkins M.J."/>
            <person name="Karaoz U."/>
            <person name="Brodie E.L."/>
            <person name="Williams K.H."/>
            <person name="Hubbard S.S."/>
            <person name="Banfield J.F."/>
        </authorList>
    </citation>
    <scope>NUCLEOTIDE SEQUENCE [LARGE SCALE GENOMIC DNA]</scope>
</reference>
<evidence type="ECO:0000256" key="6">
    <source>
        <dbReference type="ARBA" id="ARBA00022898"/>
    </source>
</evidence>
<dbReference type="EMBL" id="MFSP01000038">
    <property type="protein sequence ID" value="OGI68772.1"/>
    <property type="molecule type" value="Genomic_DNA"/>
</dbReference>
<dbReference type="GO" id="GO:0004021">
    <property type="term" value="F:L-alanine:2-oxoglutarate aminotransferase activity"/>
    <property type="evidence" value="ECO:0007669"/>
    <property type="project" value="UniProtKB-EC"/>
</dbReference>
<dbReference type="GO" id="GO:0030170">
    <property type="term" value="F:pyridoxal phosphate binding"/>
    <property type="evidence" value="ECO:0007669"/>
    <property type="project" value="InterPro"/>
</dbReference>
<evidence type="ECO:0000256" key="2">
    <source>
        <dbReference type="ARBA" id="ARBA00007441"/>
    </source>
</evidence>
<keyword evidence="6" id="KW-0663">Pyridoxal phosphate</keyword>
<evidence type="ECO:0000256" key="9">
    <source>
        <dbReference type="ARBA" id="ARBA00057611"/>
    </source>
</evidence>